<feature type="domain" description="Reverse transcriptase" evidence="1">
    <location>
        <begin position="1"/>
        <end position="71"/>
    </location>
</feature>
<evidence type="ECO:0000313" key="2">
    <source>
        <dbReference type="EnsemblMetazoa" id="Aqu2.1.07980_001"/>
    </source>
</evidence>
<name>A0A1X7T0K7_AMPQE</name>
<sequence length="204" mass="22339">MRPLVKHVRAQGIRLVLYLDDGIVVVKNSQSIASSISNEVQQVLTDAGLIVSIEKSSFEPSLQAAWLGFDIDLTLGSISIPQNKISNLKTLLKNAIGESSLPVRSLAHAIVKTKEGEKLRTLGSISYTQVREILLKLRCLGYEASEFGTHSIRAGRGTTAANQGVPDSSRGMADGNLRQLMIGIIKIVLRPDSRFLKYYKYEVS</sequence>
<dbReference type="InterPro" id="IPR052055">
    <property type="entry name" value="Hepadnavirus_pol/RT"/>
</dbReference>
<accession>A0A1X7T0K7</accession>
<dbReference type="PANTHER" id="PTHR33050:SF7">
    <property type="entry name" value="RIBONUCLEASE H"/>
    <property type="match status" value="1"/>
</dbReference>
<organism evidence="2">
    <name type="scientific">Amphimedon queenslandica</name>
    <name type="common">Sponge</name>
    <dbReference type="NCBI Taxonomy" id="400682"/>
    <lineage>
        <taxon>Eukaryota</taxon>
        <taxon>Metazoa</taxon>
        <taxon>Porifera</taxon>
        <taxon>Demospongiae</taxon>
        <taxon>Heteroscleromorpha</taxon>
        <taxon>Haplosclerida</taxon>
        <taxon>Niphatidae</taxon>
        <taxon>Amphimedon</taxon>
    </lineage>
</organism>
<dbReference type="SUPFAM" id="SSF56672">
    <property type="entry name" value="DNA/RNA polymerases"/>
    <property type="match status" value="1"/>
</dbReference>
<dbReference type="InParanoid" id="A0A1X7T0K7"/>
<evidence type="ECO:0000259" key="1">
    <source>
        <dbReference type="PROSITE" id="PS50878"/>
    </source>
</evidence>
<dbReference type="Pfam" id="PF00078">
    <property type="entry name" value="RVT_1"/>
    <property type="match status" value="1"/>
</dbReference>
<dbReference type="PANTHER" id="PTHR33050">
    <property type="entry name" value="REVERSE TRANSCRIPTASE DOMAIN-CONTAINING PROTEIN"/>
    <property type="match status" value="1"/>
</dbReference>
<proteinExistence type="predicted"/>
<dbReference type="OrthoDB" id="7477527at2759"/>
<dbReference type="AlphaFoldDB" id="A0A1X7T0K7"/>
<reference evidence="2" key="1">
    <citation type="submission" date="2017-05" db="UniProtKB">
        <authorList>
            <consortium name="EnsemblMetazoa"/>
        </authorList>
    </citation>
    <scope>IDENTIFICATION</scope>
</reference>
<dbReference type="EnsemblMetazoa" id="Aqu2.1.07980_001">
    <property type="protein sequence ID" value="Aqu2.1.07980_001"/>
    <property type="gene ID" value="Aqu2.1.07980"/>
</dbReference>
<protein>
    <recommendedName>
        <fullName evidence="1">Reverse transcriptase domain-containing protein</fullName>
    </recommendedName>
</protein>
<dbReference type="InterPro" id="IPR000477">
    <property type="entry name" value="RT_dom"/>
</dbReference>
<dbReference type="PROSITE" id="PS50878">
    <property type="entry name" value="RT_POL"/>
    <property type="match status" value="1"/>
</dbReference>
<dbReference type="InterPro" id="IPR043502">
    <property type="entry name" value="DNA/RNA_pol_sf"/>
</dbReference>